<accession>A0A8H7TIC1</accession>
<evidence type="ECO:0000259" key="2">
    <source>
        <dbReference type="Pfam" id="PF06985"/>
    </source>
</evidence>
<dbReference type="PANTHER" id="PTHR24148">
    <property type="entry name" value="ANKYRIN REPEAT DOMAIN-CONTAINING PROTEIN 39 HOMOLOG-RELATED"/>
    <property type="match status" value="1"/>
</dbReference>
<proteinExistence type="predicted"/>
<comment type="caution">
    <text evidence="3">The sequence shown here is derived from an EMBL/GenBank/DDBJ whole genome shotgun (WGS) entry which is preliminary data.</text>
</comment>
<protein>
    <recommendedName>
        <fullName evidence="2">Heterokaryon incompatibility domain-containing protein</fullName>
    </recommendedName>
</protein>
<dbReference type="Proteomes" id="UP000664132">
    <property type="component" value="Unassembled WGS sequence"/>
</dbReference>
<dbReference type="EMBL" id="JAFJYH010000105">
    <property type="protein sequence ID" value="KAG4419436.1"/>
    <property type="molecule type" value="Genomic_DNA"/>
</dbReference>
<feature type="domain" description="Heterokaryon incompatibility" evidence="2">
    <location>
        <begin position="47"/>
        <end position="183"/>
    </location>
</feature>
<evidence type="ECO:0000313" key="4">
    <source>
        <dbReference type="Proteomes" id="UP000664132"/>
    </source>
</evidence>
<sequence length="663" mass="75925">MSLYTENPLLRGHAQIRLLKICPASAPATTQISCTVDTFEINEAPKYQALSYEWGSKHPINVIEIMNRSVAIRLNLWRFLSSLKHHGYHGYLWCDALCIDQKSDHERNHQVQLMNQIYQKAECVLVWLGEVDGFSSIAFEALQLLAEVKGFSSIPFESRANVWKGLLAISQRKYWTRVWIIQEITVARDIEVFCGKQKIPWSVLATATKFPPDKLTTWASDLWSPLPDSEDERQLMRRGIGRQLHHSTMYGLMRSQRRWPRYRETITILCNRYKASECEDRRDRIFALFKISKEVALGRDFSIDYQKDLEGTFLALMAWAGAGSIALDARLHFASQAAESLSLHWKDYLVESKIGSRKQRSPSFTKWAHQPIELSLPCKYLGTGKLESYHQSLSKIKVNEGVLPHDAAAYTSLDYLDDLGDGEFSLFAFEPANILLLCKFVGDRQWTVCGRGSYHFRSQPIPEPISVPSVFKRLSIFRETYNNTSSYSIQLKNVAQLMELLLDKLDPQVWFHPWKSTKSGVGLGPSKLAKKEDKNLKTQLGVVTMTRAVLLSSNDDQQNAEEDCEQDSIEADCENLQAISESLAKPRVQKPPIEKPRKQHGSSSPLYLTEQRVFDPWCERTLAFEDDDSWMPSLDRQFSKQALVTTPENLLDLPWTHRQISLV</sequence>
<reference evidence="3" key="1">
    <citation type="submission" date="2021-02" db="EMBL/GenBank/DDBJ databases">
        <title>Genome sequence Cadophora malorum strain M34.</title>
        <authorList>
            <person name="Stefanovic E."/>
            <person name="Vu D."/>
            <person name="Scully C."/>
            <person name="Dijksterhuis J."/>
            <person name="Roader J."/>
            <person name="Houbraken J."/>
        </authorList>
    </citation>
    <scope>NUCLEOTIDE SEQUENCE</scope>
    <source>
        <strain evidence="3">M34</strain>
    </source>
</reference>
<evidence type="ECO:0000313" key="3">
    <source>
        <dbReference type="EMBL" id="KAG4419436.1"/>
    </source>
</evidence>
<dbReference type="OrthoDB" id="5386682at2759"/>
<dbReference type="Pfam" id="PF06985">
    <property type="entry name" value="HET"/>
    <property type="match status" value="1"/>
</dbReference>
<dbReference type="InterPro" id="IPR052895">
    <property type="entry name" value="HetReg/Transcr_Mod"/>
</dbReference>
<evidence type="ECO:0000256" key="1">
    <source>
        <dbReference type="SAM" id="MobiDB-lite"/>
    </source>
</evidence>
<name>A0A8H7TIC1_9HELO</name>
<keyword evidence="4" id="KW-1185">Reference proteome</keyword>
<dbReference type="AlphaFoldDB" id="A0A8H7TIC1"/>
<gene>
    <name evidence="3" type="ORF">IFR04_007393</name>
</gene>
<dbReference type="PANTHER" id="PTHR24148:SF73">
    <property type="entry name" value="HET DOMAIN PROTEIN (AFU_ORTHOLOGUE AFUA_8G01020)"/>
    <property type="match status" value="1"/>
</dbReference>
<dbReference type="InterPro" id="IPR010730">
    <property type="entry name" value="HET"/>
</dbReference>
<organism evidence="3 4">
    <name type="scientific">Cadophora malorum</name>
    <dbReference type="NCBI Taxonomy" id="108018"/>
    <lineage>
        <taxon>Eukaryota</taxon>
        <taxon>Fungi</taxon>
        <taxon>Dikarya</taxon>
        <taxon>Ascomycota</taxon>
        <taxon>Pezizomycotina</taxon>
        <taxon>Leotiomycetes</taxon>
        <taxon>Helotiales</taxon>
        <taxon>Ploettnerulaceae</taxon>
        <taxon>Cadophora</taxon>
    </lineage>
</organism>
<feature type="region of interest" description="Disordered" evidence="1">
    <location>
        <begin position="584"/>
        <end position="605"/>
    </location>
</feature>